<dbReference type="Pfam" id="PF08240">
    <property type="entry name" value="ADH_N"/>
    <property type="match status" value="1"/>
</dbReference>
<keyword evidence="3" id="KW-0560">Oxidoreductase</keyword>
<dbReference type="CDD" id="cd08249">
    <property type="entry name" value="enoyl_reductase_like"/>
    <property type="match status" value="1"/>
</dbReference>
<comment type="similarity">
    <text evidence="1">Belongs to the zinc-containing alcohol dehydrogenase family.</text>
</comment>
<dbReference type="EMBL" id="JAUJDW010000031">
    <property type="protein sequence ID" value="KAK0650866.1"/>
    <property type="molecule type" value="Genomic_DNA"/>
</dbReference>
<comment type="subunit">
    <text evidence="2">Monomer.</text>
</comment>
<evidence type="ECO:0000256" key="2">
    <source>
        <dbReference type="ARBA" id="ARBA00011245"/>
    </source>
</evidence>
<reference evidence="5" key="1">
    <citation type="submission" date="2023-06" db="EMBL/GenBank/DDBJ databases">
        <title>Multi-omics analyses reveal the molecular pathogenesis toolkit of Lasiodiplodia hormozganensis, a cross-kingdom pathogen.</title>
        <authorList>
            <person name="Felix C."/>
            <person name="Meneses R."/>
            <person name="Goncalves M.F.M."/>
            <person name="Tilleman L."/>
            <person name="Duarte A.S."/>
            <person name="Jorrin-Novo J.V."/>
            <person name="Van De Peer Y."/>
            <person name="Deforce D."/>
            <person name="Van Nieuwerburgh F."/>
            <person name="Esteves A.C."/>
            <person name="Alves A."/>
        </authorList>
    </citation>
    <scope>NUCLEOTIDE SEQUENCE</scope>
    <source>
        <strain evidence="5">CBS 339.90</strain>
    </source>
</reference>
<dbReference type="SUPFAM" id="SSF51735">
    <property type="entry name" value="NAD(P)-binding Rossmann-fold domains"/>
    <property type="match status" value="1"/>
</dbReference>
<evidence type="ECO:0000256" key="1">
    <source>
        <dbReference type="ARBA" id="ARBA00008072"/>
    </source>
</evidence>
<gene>
    <name evidence="5" type="primary">Cryz</name>
    <name evidence="5" type="ORF">DIS24_g6433</name>
</gene>
<sequence length="352" mass="37548">MKEAVVTDAENVEIIDSPIPTAGPDQVVIKVVVSGSNPKDWKGPEWMGMKFNSGDDIAGIVHSVGTGVYEFKPGDRVAAFHEMRTLHGSFAEYAVAWQYTTSHIPEDLSFESAATIPLAALTAAIGNYVRLSLPEPWKPLPKDQKLPFLVYGAASAVGAYAIKLARLSNIHPIIAVAGNGIPYVETLLDKSAGDAVVDYRKGNDSLVSGIKAALAAASGTSQPLPLRYAFDAVAEKGSHENLVAVLAPDASVTNVLPTERFGPPGFAWPSTYTSATWSMVGDVHGPHKQVGFVYFRWIFRQIAEGKFAPHPHEVVPGGLAGVSKALQDLKNGRVSAVKYVFRIAETEGAGKD</sequence>
<accession>A0AA39YDY1</accession>
<dbReference type="AlphaFoldDB" id="A0AA39YDY1"/>
<proteinExistence type="inferred from homology"/>
<evidence type="ECO:0000313" key="5">
    <source>
        <dbReference type="EMBL" id="KAK0650866.1"/>
    </source>
</evidence>
<dbReference type="InterPro" id="IPR011032">
    <property type="entry name" value="GroES-like_sf"/>
</dbReference>
<dbReference type="Gene3D" id="3.90.180.10">
    <property type="entry name" value="Medium-chain alcohol dehydrogenases, catalytic domain"/>
    <property type="match status" value="1"/>
</dbReference>
<evidence type="ECO:0000256" key="3">
    <source>
        <dbReference type="ARBA" id="ARBA00023002"/>
    </source>
</evidence>
<dbReference type="SMART" id="SM00829">
    <property type="entry name" value="PKS_ER"/>
    <property type="match status" value="1"/>
</dbReference>
<comment type="caution">
    <text evidence="5">The sequence shown here is derived from an EMBL/GenBank/DDBJ whole genome shotgun (WGS) entry which is preliminary data.</text>
</comment>
<evidence type="ECO:0000313" key="6">
    <source>
        <dbReference type="Proteomes" id="UP001175001"/>
    </source>
</evidence>
<feature type="domain" description="Enoyl reductase (ER)" evidence="4">
    <location>
        <begin position="7"/>
        <end position="337"/>
    </location>
</feature>
<dbReference type="SUPFAM" id="SSF50129">
    <property type="entry name" value="GroES-like"/>
    <property type="match status" value="1"/>
</dbReference>
<dbReference type="Proteomes" id="UP001175001">
    <property type="component" value="Unassembled WGS sequence"/>
</dbReference>
<dbReference type="PANTHER" id="PTHR45348">
    <property type="entry name" value="HYPOTHETICAL OXIDOREDUCTASE (EUROFUNG)"/>
    <property type="match status" value="1"/>
</dbReference>
<dbReference type="GO" id="GO:0016651">
    <property type="term" value="F:oxidoreductase activity, acting on NAD(P)H"/>
    <property type="evidence" value="ECO:0007669"/>
    <property type="project" value="InterPro"/>
</dbReference>
<dbReference type="InterPro" id="IPR047122">
    <property type="entry name" value="Trans-enoyl_RdTase-like"/>
</dbReference>
<dbReference type="InterPro" id="IPR013154">
    <property type="entry name" value="ADH-like_N"/>
</dbReference>
<dbReference type="InterPro" id="IPR036291">
    <property type="entry name" value="NAD(P)-bd_dom_sf"/>
</dbReference>
<dbReference type="Gene3D" id="3.40.50.720">
    <property type="entry name" value="NAD(P)-binding Rossmann-like Domain"/>
    <property type="match status" value="1"/>
</dbReference>
<keyword evidence="6" id="KW-1185">Reference proteome</keyword>
<evidence type="ECO:0000259" key="4">
    <source>
        <dbReference type="SMART" id="SM00829"/>
    </source>
</evidence>
<organism evidence="5 6">
    <name type="scientific">Lasiodiplodia hormozganensis</name>
    <dbReference type="NCBI Taxonomy" id="869390"/>
    <lineage>
        <taxon>Eukaryota</taxon>
        <taxon>Fungi</taxon>
        <taxon>Dikarya</taxon>
        <taxon>Ascomycota</taxon>
        <taxon>Pezizomycotina</taxon>
        <taxon>Dothideomycetes</taxon>
        <taxon>Dothideomycetes incertae sedis</taxon>
        <taxon>Botryosphaeriales</taxon>
        <taxon>Botryosphaeriaceae</taxon>
        <taxon>Lasiodiplodia</taxon>
    </lineage>
</organism>
<dbReference type="InterPro" id="IPR020843">
    <property type="entry name" value="ER"/>
</dbReference>
<dbReference type="PANTHER" id="PTHR45348:SF5">
    <property type="entry name" value="OXIDOREDUCTASE, PUTATIVE (AFU_ORTHOLOGUE AFUA_8G01420)-RELATED"/>
    <property type="match status" value="1"/>
</dbReference>
<name>A0AA39YDY1_9PEZI</name>
<protein>
    <submittedName>
        <fullName evidence="5">Quinone oxidoreductase</fullName>
    </submittedName>
</protein>